<dbReference type="Gene3D" id="2.40.50.1020">
    <property type="entry name" value="LytTr DNA-binding domain"/>
    <property type="match status" value="1"/>
</dbReference>
<protein>
    <submittedName>
        <fullName evidence="4">Response regulator transcription factor</fullName>
    </submittedName>
</protein>
<evidence type="ECO:0000313" key="4">
    <source>
        <dbReference type="EMBL" id="MBC5994960.1"/>
    </source>
</evidence>
<dbReference type="Pfam" id="PF04397">
    <property type="entry name" value="LytTR"/>
    <property type="match status" value="1"/>
</dbReference>
<dbReference type="GO" id="GO:0003677">
    <property type="term" value="F:DNA binding"/>
    <property type="evidence" value="ECO:0007669"/>
    <property type="project" value="InterPro"/>
</dbReference>
<dbReference type="SUPFAM" id="SSF52172">
    <property type="entry name" value="CheY-like"/>
    <property type="match status" value="1"/>
</dbReference>
<accession>A0A923SQA3</accession>
<dbReference type="SMART" id="SM00448">
    <property type="entry name" value="REC"/>
    <property type="match status" value="1"/>
</dbReference>
<dbReference type="PROSITE" id="PS50930">
    <property type="entry name" value="HTH_LYTTR"/>
    <property type="match status" value="1"/>
</dbReference>
<feature type="domain" description="Response regulatory" evidence="2">
    <location>
        <begin position="2"/>
        <end position="115"/>
    </location>
</feature>
<dbReference type="InterPro" id="IPR011006">
    <property type="entry name" value="CheY-like_superfamily"/>
</dbReference>
<name>A0A923SQA3_9BACT</name>
<organism evidence="4 5">
    <name type="scientific">Pontibacter cellulosilyticus</name>
    <dbReference type="NCBI Taxonomy" id="1720253"/>
    <lineage>
        <taxon>Bacteria</taxon>
        <taxon>Pseudomonadati</taxon>
        <taxon>Bacteroidota</taxon>
        <taxon>Cytophagia</taxon>
        <taxon>Cytophagales</taxon>
        <taxon>Hymenobacteraceae</taxon>
        <taxon>Pontibacter</taxon>
    </lineage>
</organism>
<dbReference type="GO" id="GO:0000156">
    <property type="term" value="F:phosphorelay response regulator activity"/>
    <property type="evidence" value="ECO:0007669"/>
    <property type="project" value="InterPro"/>
</dbReference>
<dbReference type="Pfam" id="PF00072">
    <property type="entry name" value="Response_reg"/>
    <property type="match status" value="1"/>
</dbReference>
<keyword evidence="1" id="KW-0597">Phosphoprotein</keyword>
<evidence type="ECO:0000259" key="2">
    <source>
        <dbReference type="PROSITE" id="PS50110"/>
    </source>
</evidence>
<proteinExistence type="predicted"/>
<evidence type="ECO:0000259" key="3">
    <source>
        <dbReference type="PROSITE" id="PS50930"/>
    </source>
</evidence>
<dbReference type="PANTHER" id="PTHR37299">
    <property type="entry name" value="TRANSCRIPTIONAL REGULATOR-RELATED"/>
    <property type="match status" value="1"/>
</dbReference>
<keyword evidence="5" id="KW-1185">Reference proteome</keyword>
<dbReference type="Proteomes" id="UP000603640">
    <property type="component" value="Unassembled WGS sequence"/>
</dbReference>
<evidence type="ECO:0000313" key="5">
    <source>
        <dbReference type="Proteomes" id="UP000603640"/>
    </source>
</evidence>
<feature type="domain" description="HTH LytTR-type" evidence="3">
    <location>
        <begin position="147"/>
        <end position="255"/>
    </location>
</feature>
<dbReference type="InterPro" id="IPR001789">
    <property type="entry name" value="Sig_transdc_resp-reg_receiver"/>
</dbReference>
<dbReference type="InterPro" id="IPR046947">
    <property type="entry name" value="LytR-like"/>
</dbReference>
<reference evidence="4" key="1">
    <citation type="submission" date="2020-08" db="EMBL/GenBank/DDBJ databases">
        <title>Pontibacter sp. SD6 16S ribosomal RNA gene Genome sequencing and assembly.</title>
        <authorList>
            <person name="Kang M."/>
        </authorList>
    </citation>
    <scope>NUCLEOTIDE SEQUENCE</scope>
    <source>
        <strain evidence="4">SD6</strain>
    </source>
</reference>
<dbReference type="EMBL" id="JACRVF010000007">
    <property type="protein sequence ID" value="MBC5994960.1"/>
    <property type="molecule type" value="Genomic_DNA"/>
</dbReference>
<dbReference type="PROSITE" id="PS50110">
    <property type="entry name" value="RESPONSE_REGULATORY"/>
    <property type="match status" value="1"/>
</dbReference>
<gene>
    <name evidence="4" type="ORF">H8S84_19095</name>
</gene>
<dbReference type="AlphaFoldDB" id="A0A923SQA3"/>
<dbReference type="SMART" id="SM00850">
    <property type="entry name" value="LytTR"/>
    <property type="match status" value="1"/>
</dbReference>
<dbReference type="Gene3D" id="3.40.50.2300">
    <property type="match status" value="1"/>
</dbReference>
<comment type="caution">
    <text evidence="4">The sequence shown here is derived from an EMBL/GenBank/DDBJ whole genome shotgun (WGS) entry which is preliminary data.</text>
</comment>
<evidence type="ECO:0000256" key="1">
    <source>
        <dbReference type="PROSITE-ProRule" id="PRU00169"/>
    </source>
</evidence>
<sequence length="255" mass="29091">MRVLIVEDEKLAAERLVSLLRTCDRSIDPVAISPSVRKTVELLRLKPHLDLIFMDIQLADGLSFEVFEQVPVKVPVIFTTAYDIYAIKAFKVNSIDYLLKPIDEDELKAALEKYKRVRPEPVAVPALGVLEQAMQLLNGSQSYKSRFVVKVGEHLHTIAVEDVACFYSYEKATFLQTHTGKRYAIDYTLDQVEQLVNPQLFFRVNRGYLVSLKAVRDIIAWSNSRLKLELHQPTPAGEVVVSREKVQAFKNWLDS</sequence>
<feature type="modified residue" description="4-aspartylphosphate" evidence="1">
    <location>
        <position position="55"/>
    </location>
</feature>
<dbReference type="PANTHER" id="PTHR37299:SF1">
    <property type="entry name" value="STAGE 0 SPORULATION PROTEIN A HOMOLOG"/>
    <property type="match status" value="1"/>
</dbReference>
<dbReference type="InterPro" id="IPR007492">
    <property type="entry name" value="LytTR_DNA-bd_dom"/>
</dbReference>